<dbReference type="EMBL" id="FNPB01000001">
    <property type="protein sequence ID" value="SDX61569.1"/>
    <property type="molecule type" value="Genomic_DNA"/>
</dbReference>
<evidence type="ECO:0000313" key="3">
    <source>
        <dbReference type="Proteomes" id="UP000199170"/>
    </source>
</evidence>
<keyword evidence="3" id="KW-1185">Reference proteome</keyword>
<dbReference type="Proteomes" id="UP000199170">
    <property type="component" value="Unassembled WGS sequence"/>
</dbReference>
<proteinExistence type="predicted"/>
<name>A0A1H3D7B0_9EURY</name>
<feature type="region of interest" description="Disordered" evidence="1">
    <location>
        <begin position="1"/>
        <end position="59"/>
    </location>
</feature>
<gene>
    <name evidence="2" type="ORF">SAMN04487946_101371</name>
</gene>
<dbReference type="STRING" id="660517.SAMN04487946_101371"/>
<feature type="compositionally biased region" description="Acidic residues" evidence="1">
    <location>
        <begin position="24"/>
        <end position="40"/>
    </location>
</feature>
<dbReference type="InterPro" id="IPR058858">
    <property type="entry name" value="HacaP"/>
</dbReference>
<sequence>MTMPDTKNGRERKGRNKRSQLQEELYEEEIEAVEADEELPPFEPSGDKPFVAEELPDEE</sequence>
<accession>A0A1H3D7B0</accession>
<organism evidence="2 3">
    <name type="scientific">Halobellus clavatus</name>
    <dbReference type="NCBI Taxonomy" id="660517"/>
    <lineage>
        <taxon>Archaea</taxon>
        <taxon>Methanobacteriati</taxon>
        <taxon>Methanobacteriota</taxon>
        <taxon>Stenosarchaea group</taxon>
        <taxon>Halobacteria</taxon>
        <taxon>Halobacteriales</taxon>
        <taxon>Haloferacaceae</taxon>
        <taxon>Halobellus</taxon>
    </lineage>
</organism>
<dbReference type="AlphaFoldDB" id="A0A1H3D7B0"/>
<protein>
    <submittedName>
        <fullName evidence="2">Uncharacterized protein</fullName>
    </submittedName>
</protein>
<dbReference type="Pfam" id="PF26396">
    <property type="entry name" value="HacaP"/>
    <property type="match status" value="1"/>
</dbReference>
<evidence type="ECO:0000313" key="2">
    <source>
        <dbReference type="EMBL" id="SDX61569.1"/>
    </source>
</evidence>
<evidence type="ECO:0000256" key="1">
    <source>
        <dbReference type="SAM" id="MobiDB-lite"/>
    </source>
</evidence>
<reference evidence="3" key="1">
    <citation type="submission" date="2016-10" db="EMBL/GenBank/DDBJ databases">
        <authorList>
            <person name="Varghese N."/>
            <person name="Submissions S."/>
        </authorList>
    </citation>
    <scope>NUCLEOTIDE SEQUENCE [LARGE SCALE GENOMIC DNA]</scope>
    <source>
        <strain evidence="3">CGMCC 1.10118</strain>
    </source>
</reference>